<dbReference type="Pfam" id="PF07883">
    <property type="entry name" value="Cupin_2"/>
    <property type="match status" value="1"/>
</dbReference>
<dbReference type="PANTHER" id="PTHR36114">
    <property type="entry name" value="16.7 KDA PROTEIN IN WHIE LOCUS"/>
    <property type="match status" value="1"/>
</dbReference>
<name>A0A1M5AG96_9RHOB</name>
<dbReference type="SUPFAM" id="SSF51182">
    <property type="entry name" value="RmlC-like cupins"/>
    <property type="match status" value="1"/>
</dbReference>
<evidence type="ECO:0000313" key="2">
    <source>
        <dbReference type="EMBL" id="SHF29175.1"/>
    </source>
</evidence>
<proteinExistence type="predicted"/>
<dbReference type="InterPro" id="IPR014710">
    <property type="entry name" value="RmlC-like_jellyroll"/>
</dbReference>
<dbReference type="PANTHER" id="PTHR36114:SF1">
    <property type="entry name" value="16.7 KDA PROTEIN IN WHIE LOCUS"/>
    <property type="match status" value="1"/>
</dbReference>
<evidence type="ECO:0000259" key="1">
    <source>
        <dbReference type="Pfam" id="PF07883"/>
    </source>
</evidence>
<dbReference type="InterPro" id="IPR052044">
    <property type="entry name" value="PKS_Associated_Protein"/>
</dbReference>
<sequence>MQKVNLEQKLSLFSSHWDPQVVADYNGNDIMVVKFQGAFPFHKHDDSDDFFLVLEGEVMLDREGGESVTMGPGELCVVPKGVVHRPRADKVAKVLLIEPQGLPNTGDAETAAAKPRI</sequence>
<keyword evidence="3" id="KW-1185">Reference proteome</keyword>
<protein>
    <submittedName>
        <fullName evidence="2">Mannose-6-phosphate isomerase, cupin superfamily</fullName>
    </submittedName>
</protein>
<dbReference type="EMBL" id="FQUV01000005">
    <property type="protein sequence ID" value="SHF29175.1"/>
    <property type="molecule type" value="Genomic_DNA"/>
</dbReference>
<dbReference type="Proteomes" id="UP000184144">
    <property type="component" value="Unassembled WGS sequence"/>
</dbReference>
<dbReference type="AlphaFoldDB" id="A0A1M5AG96"/>
<dbReference type="InterPro" id="IPR011051">
    <property type="entry name" value="RmlC_Cupin_sf"/>
</dbReference>
<dbReference type="InterPro" id="IPR013096">
    <property type="entry name" value="Cupin_2"/>
</dbReference>
<accession>A0A1M5AG96</accession>
<gene>
    <name evidence="2" type="ORF">SAMN05444273_10519</name>
</gene>
<dbReference type="GO" id="GO:0016853">
    <property type="term" value="F:isomerase activity"/>
    <property type="evidence" value="ECO:0007669"/>
    <property type="project" value="UniProtKB-KW"/>
</dbReference>
<dbReference type="RefSeq" id="WP_073143768.1">
    <property type="nucleotide sequence ID" value="NZ_FQUV01000005.1"/>
</dbReference>
<feature type="domain" description="Cupin type-2" evidence="1">
    <location>
        <begin position="31"/>
        <end position="97"/>
    </location>
</feature>
<dbReference type="OrthoDB" id="9794183at2"/>
<evidence type="ECO:0000313" key="3">
    <source>
        <dbReference type="Proteomes" id="UP000184144"/>
    </source>
</evidence>
<dbReference type="STRING" id="1486859.SAMN05444273_10519"/>
<dbReference type="CDD" id="cd02226">
    <property type="entry name" value="cupin_YdbB-like"/>
    <property type="match status" value="1"/>
</dbReference>
<organism evidence="2 3">
    <name type="scientific">Litoreibacter ascidiaceicola</name>
    <dbReference type="NCBI Taxonomy" id="1486859"/>
    <lineage>
        <taxon>Bacteria</taxon>
        <taxon>Pseudomonadati</taxon>
        <taxon>Pseudomonadota</taxon>
        <taxon>Alphaproteobacteria</taxon>
        <taxon>Rhodobacterales</taxon>
        <taxon>Roseobacteraceae</taxon>
        <taxon>Litoreibacter</taxon>
    </lineage>
</organism>
<reference evidence="3" key="1">
    <citation type="submission" date="2016-11" db="EMBL/GenBank/DDBJ databases">
        <authorList>
            <person name="Varghese N."/>
            <person name="Submissions S."/>
        </authorList>
    </citation>
    <scope>NUCLEOTIDE SEQUENCE [LARGE SCALE GENOMIC DNA]</scope>
    <source>
        <strain evidence="3">DSM 100566</strain>
    </source>
</reference>
<keyword evidence="2" id="KW-0413">Isomerase</keyword>
<dbReference type="Gene3D" id="2.60.120.10">
    <property type="entry name" value="Jelly Rolls"/>
    <property type="match status" value="1"/>
</dbReference>